<dbReference type="EnsemblPlants" id="TraesCS5B02G571700.1">
    <property type="protein sequence ID" value="TraesCS5B02G571700.1"/>
    <property type="gene ID" value="TraesCS5B02G571700"/>
</dbReference>
<evidence type="ECO:0000256" key="1">
    <source>
        <dbReference type="SAM" id="MobiDB-lite"/>
    </source>
</evidence>
<evidence type="ECO:0000313" key="2">
    <source>
        <dbReference type="EnsemblPlants" id="TraesCS5B02G571700.1"/>
    </source>
</evidence>
<organism evidence="2">
    <name type="scientific">Triticum aestivum</name>
    <name type="common">Wheat</name>
    <dbReference type="NCBI Taxonomy" id="4565"/>
    <lineage>
        <taxon>Eukaryota</taxon>
        <taxon>Viridiplantae</taxon>
        <taxon>Streptophyta</taxon>
        <taxon>Embryophyta</taxon>
        <taxon>Tracheophyta</taxon>
        <taxon>Spermatophyta</taxon>
        <taxon>Magnoliopsida</taxon>
        <taxon>Liliopsida</taxon>
        <taxon>Poales</taxon>
        <taxon>Poaceae</taxon>
        <taxon>BOP clade</taxon>
        <taxon>Pooideae</taxon>
        <taxon>Triticodae</taxon>
        <taxon>Triticeae</taxon>
        <taxon>Triticinae</taxon>
        <taxon>Triticum</taxon>
    </lineage>
</organism>
<reference evidence="2" key="1">
    <citation type="submission" date="2018-08" db="EMBL/GenBank/DDBJ databases">
        <authorList>
            <person name="Rossello M."/>
        </authorList>
    </citation>
    <scope>NUCLEOTIDE SEQUENCE [LARGE SCALE GENOMIC DNA]</scope>
    <source>
        <strain evidence="2">cv. Chinese Spring</strain>
    </source>
</reference>
<dbReference type="InterPro" id="IPR032710">
    <property type="entry name" value="NTF2-like_dom_sf"/>
</dbReference>
<dbReference type="AlphaFoldDB" id="A0A3B6LZ63"/>
<dbReference type="RefSeq" id="XP_044391975.1">
    <property type="nucleotide sequence ID" value="XM_044536040.1"/>
</dbReference>
<dbReference type="PANTHER" id="PTHR33698:SF8">
    <property type="entry name" value="SNOAL-LIKE DOMAIN-CONTAINING PROTEIN"/>
    <property type="match status" value="1"/>
</dbReference>
<dbReference type="OrthoDB" id="1886670at2759"/>
<sequence length="310" mass="35770">MPSHLSAFKHPNAMNSALTLVSFQSPSFNLKQRPLSQRQQISVEWGERQQYSPKPRRAIPGPNATGGLNNADRRGNTLPSSPMTHVIQEFCSSLNDKDIARLMELIDPDCTVKHTSYYKPLDIKDTIAYFARLMEAMRKNVKFAIDEVCQGVEPTVAAAIWHLEWNGKIIPFTRGCSFYMCSAKGEALLIRKVHIFNESPVKPVNLALDILLFVTFLFDLLPKQAEDFLQNPEALVQSCVKFYKFLLEPVIVYLLAYSIRFWSFVVKLYKLYLEPCIVYLLAYNFRFWSFVARRLDTVLDVLYNIFKQFM</sequence>
<dbReference type="Gene3D" id="3.10.450.50">
    <property type="match status" value="1"/>
</dbReference>
<keyword evidence="3" id="KW-1185">Reference proteome</keyword>
<accession>A0A3B6LZ63</accession>
<dbReference type="GeneID" id="123114523"/>
<proteinExistence type="predicted"/>
<evidence type="ECO:0008006" key="4">
    <source>
        <dbReference type="Google" id="ProtNLM"/>
    </source>
</evidence>
<dbReference type="Gramene" id="TraesCS5B03G1380700.1">
    <property type="protein sequence ID" value="TraesCS5B03G1380700.1.CDS"/>
    <property type="gene ID" value="TraesCS5B03G1380700"/>
</dbReference>
<reference evidence="2" key="2">
    <citation type="submission" date="2018-10" db="UniProtKB">
        <authorList>
            <consortium name="EnsemblPlants"/>
        </authorList>
    </citation>
    <scope>IDENTIFICATION</scope>
</reference>
<evidence type="ECO:0000313" key="3">
    <source>
        <dbReference type="Proteomes" id="UP000019116"/>
    </source>
</evidence>
<protein>
    <recommendedName>
        <fullName evidence="4">SnoaL-like domain-containing protein</fullName>
    </recommendedName>
</protein>
<dbReference type="SUPFAM" id="SSF54427">
    <property type="entry name" value="NTF2-like"/>
    <property type="match status" value="1"/>
</dbReference>
<dbReference type="OMA" id="QHELIAW"/>
<feature type="region of interest" description="Disordered" evidence="1">
    <location>
        <begin position="47"/>
        <end position="79"/>
    </location>
</feature>
<dbReference type="PANTHER" id="PTHR33698">
    <property type="entry name" value="NUCLEAR TRANSPORT FACTOR 2 (NTF2)-LIKE PROTEIN"/>
    <property type="match status" value="1"/>
</dbReference>
<dbReference type="Gramene" id="TraesCS5B02G571700.1">
    <property type="protein sequence ID" value="TraesCS5B02G571700.1"/>
    <property type="gene ID" value="TraesCS5B02G571700"/>
</dbReference>
<name>A0A3B6LZ63_WHEAT</name>
<gene>
    <name evidence="2" type="primary">LOC123114523</name>
</gene>
<dbReference type="Proteomes" id="UP000019116">
    <property type="component" value="Chromosome 5B"/>
</dbReference>
<dbReference type="KEGG" id="taes:123114523"/>
<dbReference type="SMR" id="A0A3B6LZ63"/>